<evidence type="ECO:0000313" key="2">
    <source>
        <dbReference type="Proteomes" id="UP000741360"/>
    </source>
</evidence>
<protein>
    <recommendedName>
        <fullName evidence="3">Zinc ribbon domain-containing protein</fullName>
    </recommendedName>
</protein>
<evidence type="ECO:0008006" key="3">
    <source>
        <dbReference type="Google" id="ProtNLM"/>
    </source>
</evidence>
<reference evidence="1" key="1">
    <citation type="submission" date="2020-07" db="EMBL/GenBank/DDBJ databases">
        <title>Huge and variable diversity of episymbiotic CPR bacteria and DPANN archaea in groundwater ecosystems.</title>
        <authorList>
            <person name="He C.Y."/>
            <person name="Keren R."/>
            <person name="Whittaker M."/>
            <person name="Farag I.F."/>
            <person name="Doudna J."/>
            <person name="Cate J.H.D."/>
            <person name="Banfield J.F."/>
        </authorList>
    </citation>
    <scope>NUCLEOTIDE SEQUENCE</scope>
    <source>
        <strain evidence="1">NC_groundwater_717_Ag_S-0.2um_59_8</strain>
    </source>
</reference>
<sequence length="140" mass="15541">METVLIVTLVLGTLAFVGWPLVRPAVSPRSQGKKELEALESEKEVVYAALKDLELDHRMGKIDAKDYGELKDRYRLKALTLLEQIDRTTQKRGLVDEQVMDAIDNHRGEARFCAQCGTPRGAGDHFCRICGAELAAIVTS</sequence>
<gene>
    <name evidence="1" type="ORF">HYY65_14135</name>
</gene>
<evidence type="ECO:0000313" key="1">
    <source>
        <dbReference type="EMBL" id="MBI3016165.1"/>
    </source>
</evidence>
<dbReference type="EMBL" id="JACPSX010000269">
    <property type="protein sequence ID" value="MBI3016165.1"/>
    <property type="molecule type" value="Genomic_DNA"/>
</dbReference>
<comment type="caution">
    <text evidence="1">The sequence shown here is derived from an EMBL/GenBank/DDBJ whole genome shotgun (WGS) entry which is preliminary data.</text>
</comment>
<dbReference type="Proteomes" id="UP000741360">
    <property type="component" value="Unassembled WGS sequence"/>
</dbReference>
<organism evidence="1 2">
    <name type="scientific">Tectimicrobiota bacterium</name>
    <dbReference type="NCBI Taxonomy" id="2528274"/>
    <lineage>
        <taxon>Bacteria</taxon>
        <taxon>Pseudomonadati</taxon>
        <taxon>Nitrospinota/Tectimicrobiota group</taxon>
        <taxon>Candidatus Tectimicrobiota</taxon>
    </lineage>
</organism>
<accession>A0A932M249</accession>
<name>A0A932M249_UNCTE</name>
<proteinExistence type="predicted"/>
<dbReference type="AlphaFoldDB" id="A0A932M249"/>